<protein>
    <recommendedName>
        <fullName evidence="5">Pseudouridine synthase</fullName>
        <ecNumber evidence="5">5.4.99.-</ecNumber>
    </recommendedName>
</protein>
<evidence type="ECO:0000256" key="1">
    <source>
        <dbReference type="ARBA" id="ARBA00010876"/>
    </source>
</evidence>
<feature type="active site" evidence="3">
    <location>
        <position position="145"/>
    </location>
</feature>
<organism evidence="7 8">
    <name type="scientific">Dissulfurirhabdus thermomarina</name>
    <dbReference type="NCBI Taxonomy" id="1765737"/>
    <lineage>
        <taxon>Bacteria</taxon>
        <taxon>Deltaproteobacteria</taxon>
        <taxon>Dissulfurirhabdaceae</taxon>
        <taxon>Dissulfurirhabdus</taxon>
    </lineage>
</organism>
<dbReference type="InterPro" id="IPR006145">
    <property type="entry name" value="PsdUridine_synth_RsuA/RluA"/>
</dbReference>
<sequence>MHTSDPCRVHVLPVAAGHHGWRLDRFLAHQLEGLSRSRVQRLITEGRASVNGTPCLSARRAVRIGDEVRLEVPPPRPAALEPEPLPLRVVFEDDRILVLDKPPGLVVHPGAGHARGTLVHGLLHHCRDLSGIGGELRPGIVHRLDKDTSGLMVVAKDDDAHARLAAQFAAGDVEKTYLALVKGEPGADRGRMEAAIGRHPVHRKRMAVRRSGGKAAVTEWEVVERLGGAALLRLRLHTGRTHQIRVHMAAAGHPVLGDALYGGGTILRPRGLRLPRQMLHAAALALRHPATGERLEWRAPLPPDMAAALESLRG</sequence>
<comment type="catalytic activity">
    <reaction evidence="5">
        <text>a uridine in RNA = a pseudouridine in RNA</text>
        <dbReference type="Rhea" id="RHEA:48348"/>
        <dbReference type="Rhea" id="RHEA-COMP:12068"/>
        <dbReference type="Rhea" id="RHEA-COMP:12069"/>
        <dbReference type="ChEBI" id="CHEBI:65314"/>
        <dbReference type="ChEBI" id="CHEBI:65315"/>
    </reaction>
</comment>
<comment type="caution">
    <text evidence="7">The sequence shown here is derived from an EMBL/GenBank/DDBJ whole genome shotgun (WGS) entry which is preliminary data.</text>
</comment>
<name>A0A6N9TKS8_DISTH</name>
<dbReference type="InterPro" id="IPR050188">
    <property type="entry name" value="RluA_PseudoU_synthase"/>
</dbReference>
<feature type="domain" description="RNA-binding S4" evidence="6">
    <location>
        <begin position="21"/>
        <end position="82"/>
    </location>
</feature>
<dbReference type="CDD" id="cd02869">
    <property type="entry name" value="PseudoU_synth_RluA_like"/>
    <property type="match status" value="1"/>
</dbReference>
<dbReference type="CDD" id="cd00165">
    <property type="entry name" value="S4"/>
    <property type="match status" value="1"/>
</dbReference>
<evidence type="ECO:0000256" key="2">
    <source>
        <dbReference type="ARBA" id="ARBA00023235"/>
    </source>
</evidence>
<accession>A0A6N9TKS8</accession>
<dbReference type="Pfam" id="PF01479">
    <property type="entry name" value="S4"/>
    <property type="match status" value="1"/>
</dbReference>
<dbReference type="InterPro" id="IPR036986">
    <property type="entry name" value="S4_RNA-bd_sf"/>
</dbReference>
<evidence type="ECO:0000313" key="8">
    <source>
        <dbReference type="Proteomes" id="UP000469346"/>
    </source>
</evidence>
<dbReference type="RefSeq" id="WP_163297832.1">
    <property type="nucleotide sequence ID" value="NZ_JAAGRR010000013.1"/>
</dbReference>
<dbReference type="Gene3D" id="3.10.290.10">
    <property type="entry name" value="RNA-binding S4 domain"/>
    <property type="match status" value="1"/>
</dbReference>
<dbReference type="InterPro" id="IPR002942">
    <property type="entry name" value="S4_RNA-bd"/>
</dbReference>
<gene>
    <name evidence="7" type="ORF">G3N55_02265</name>
</gene>
<dbReference type="InterPro" id="IPR020103">
    <property type="entry name" value="PsdUridine_synth_cat_dom_sf"/>
</dbReference>
<dbReference type="PROSITE" id="PS01129">
    <property type="entry name" value="PSI_RLU"/>
    <property type="match status" value="1"/>
</dbReference>
<dbReference type="Gene3D" id="3.30.2350.10">
    <property type="entry name" value="Pseudouridine synthase"/>
    <property type="match status" value="1"/>
</dbReference>
<dbReference type="PANTHER" id="PTHR21600:SF44">
    <property type="entry name" value="RIBOSOMAL LARGE SUBUNIT PSEUDOURIDINE SYNTHASE D"/>
    <property type="match status" value="1"/>
</dbReference>
<comment type="similarity">
    <text evidence="1 5">Belongs to the pseudouridine synthase RluA family.</text>
</comment>
<dbReference type="EMBL" id="JAAGRR010000013">
    <property type="protein sequence ID" value="NDY41678.1"/>
    <property type="molecule type" value="Genomic_DNA"/>
</dbReference>
<dbReference type="SMART" id="SM00363">
    <property type="entry name" value="S4"/>
    <property type="match status" value="1"/>
</dbReference>
<proteinExistence type="inferred from homology"/>
<keyword evidence="2 5" id="KW-0413">Isomerase</keyword>
<evidence type="ECO:0000259" key="6">
    <source>
        <dbReference type="SMART" id="SM00363"/>
    </source>
</evidence>
<evidence type="ECO:0000313" key="7">
    <source>
        <dbReference type="EMBL" id="NDY41678.1"/>
    </source>
</evidence>
<dbReference type="SUPFAM" id="SSF55174">
    <property type="entry name" value="Alpha-L RNA-binding motif"/>
    <property type="match status" value="1"/>
</dbReference>
<dbReference type="EC" id="5.4.99.-" evidence="5"/>
<evidence type="ECO:0000256" key="3">
    <source>
        <dbReference type="PIRSR" id="PIRSR606225-1"/>
    </source>
</evidence>
<dbReference type="PROSITE" id="PS50889">
    <property type="entry name" value="S4"/>
    <property type="match status" value="1"/>
</dbReference>
<dbReference type="GO" id="GO:0003723">
    <property type="term" value="F:RNA binding"/>
    <property type="evidence" value="ECO:0007669"/>
    <property type="project" value="UniProtKB-KW"/>
</dbReference>
<evidence type="ECO:0000256" key="4">
    <source>
        <dbReference type="PROSITE-ProRule" id="PRU00182"/>
    </source>
</evidence>
<dbReference type="GO" id="GO:0000455">
    <property type="term" value="P:enzyme-directed rRNA pseudouridine synthesis"/>
    <property type="evidence" value="ECO:0007669"/>
    <property type="project" value="TreeGrafter"/>
</dbReference>
<reference evidence="7 8" key="1">
    <citation type="submission" date="2020-02" db="EMBL/GenBank/DDBJ databases">
        <title>Comparative genomics of sulfur disproportionating microorganisms.</title>
        <authorList>
            <person name="Ward L.M."/>
            <person name="Bertran E."/>
            <person name="Johnston D.T."/>
        </authorList>
    </citation>
    <scope>NUCLEOTIDE SEQUENCE [LARGE SCALE GENOMIC DNA]</scope>
    <source>
        <strain evidence="7 8">DSM 100025</strain>
    </source>
</reference>
<dbReference type="GO" id="GO:0120159">
    <property type="term" value="F:rRNA pseudouridine synthase activity"/>
    <property type="evidence" value="ECO:0007669"/>
    <property type="project" value="UniProtKB-ARBA"/>
</dbReference>
<comment type="function">
    <text evidence="5">Responsible for synthesis of pseudouridine from uracil.</text>
</comment>
<keyword evidence="4" id="KW-0694">RNA-binding</keyword>
<dbReference type="Proteomes" id="UP000469346">
    <property type="component" value="Unassembled WGS sequence"/>
</dbReference>
<dbReference type="Pfam" id="PF00849">
    <property type="entry name" value="PseudoU_synth_2"/>
    <property type="match status" value="1"/>
</dbReference>
<evidence type="ECO:0000256" key="5">
    <source>
        <dbReference type="RuleBase" id="RU362028"/>
    </source>
</evidence>
<dbReference type="InterPro" id="IPR006224">
    <property type="entry name" value="PsdUridine_synth_RluA-like_CS"/>
</dbReference>
<dbReference type="SUPFAM" id="SSF55120">
    <property type="entry name" value="Pseudouridine synthase"/>
    <property type="match status" value="1"/>
</dbReference>
<dbReference type="NCBIfam" id="TIGR00005">
    <property type="entry name" value="rluA_subfam"/>
    <property type="match status" value="1"/>
</dbReference>
<dbReference type="InterPro" id="IPR006225">
    <property type="entry name" value="PsdUridine_synth_RluC/D"/>
</dbReference>
<keyword evidence="8" id="KW-1185">Reference proteome</keyword>
<dbReference type="AlphaFoldDB" id="A0A6N9TKS8"/>
<dbReference type="PANTHER" id="PTHR21600">
    <property type="entry name" value="MITOCHONDRIAL RNA PSEUDOURIDINE SYNTHASE"/>
    <property type="match status" value="1"/>
</dbReference>